<dbReference type="NCBIfam" id="NF037955">
    <property type="entry name" value="mfs"/>
    <property type="match status" value="1"/>
</dbReference>
<feature type="domain" description="Major facilitator superfamily associated" evidence="9">
    <location>
        <begin position="28"/>
        <end position="363"/>
    </location>
</feature>
<keyword evidence="7 8" id="KW-0472">Membrane</keyword>
<dbReference type="InterPro" id="IPR036259">
    <property type="entry name" value="MFS_trans_sf"/>
</dbReference>
<feature type="transmembrane region" description="Helical" evidence="8">
    <location>
        <begin position="79"/>
        <end position="99"/>
    </location>
</feature>
<keyword evidence="4" id="KW-0997">Cell inner membrane</keyword>
<gene>
    <name evidence="10" type="ORF">ABK249_24400</name>
</gene>
<feature type="transmembrane region" description="Helical" evidence="8">
    <location>
        <begin position="298"/>
        <end position="319"/>
    </location>
</feature>
<feature type="transmembrane region" description="Helical" evidence="8">
    <location>
        <begin position="20"/>
        <end position="38"/>
    </location>
</feature>
<feature type="transmembrane region" description="Helical" evidence="8">
    <location>
        <begin position="340"/>
        <end position="358"/>
    </location>
</feature>
<evidence type="ECO:0000259" key="9">
    <source>
        <dbReference type="Pfam" id="PF12832"/>
    </source>
</evidence>
<evidence type="ECO:0000313" key="11">
    <source>
        <dbReference type="Proteomes" id="UP001496627"/>
    </source>
</evidence>
<keyword evidence="3" id="KW-1003">Cell membrane</keyword>
<evidence type="ECO:0000256" key="8">
    <source>
        <dbReference type="SAM" id="Phobius"/>
    </source>
</evidence>
<dbReference type="Proteomes" id="UP001496627">
    <property type="component" value="Unassembled WGS sequence"/>
</dbReference>
<feature type="transmembrane region" description="Helical" evidence="8">
    <location>
        <begin position="272"/>
        <end position="292"/>
    </location>
</feature>
<accession>A0ABV0M855</accession>
<feature type="transmembrane region" description="Helical" evidence="8">
    <location>
        <begin position="50"/>
        <end position="72"/>
    </location>
</feature>
<evidence type="ECO:0000256" key="1">
    <source>
        <dbReference type="ARBA" id="ARBA00004429"/>
    </source>
</evidence>
<feature type="transmembrane region" description="Helical" evidence="8">
    <location>
        <begin position="244"/>
        <end position="265"/>
    </location>
</feature>
<evidence type="ECO:0000256" key="5">
    <source>
        <dbReference type="ARBA" id="ARBA00022692"/>
    </source>
</evidence>
<name>A0ABV0M855_9HYPH</name>
<feature type="transmembrane region" description="Helical" evidence="8">
    <location>
        <begin position="143"/>
        <end position="163"/>
    </location>
</feature>
<comment type="subcellular location">
    <subcellularLocation>
        <location evidence="1">Cell inner membrane</location>
        <topology evidence="1">Multi-pass membrane protein</topology>
    </subcellularLocation>
</comment>
<keyword evidence="5 8" id="KW-0812">Transmembrane</keyword>
<proteinExistence type="predicted"/>
<dbReference type="PIRSF" id="PIRSF004925">
    <property type="entry name" value="HcaT"/>
    <property type="match status" value="1"/>
</dbReference>
<evidence type="ECO:0000256" key="6">
    <source>
        <dbReference type="ARBA" id="ARBA00022989"/>
    </source>
</evidence>
<dbReference type="PANTHER" id="PTHR23522">
    <property type="entry name" value="BLL5896 PROTEIN"/>
    <property type="match status" value="1"/>
</dbReference>
<feature type="transmembrane region" description="Helical" evidence="8">
    <location>
        <begin position="169"/>
        <end position="189"/>
    </location>
</feature>
<dbReference type="InterPro" id="IPR026032">
    <property type="entry name" value="HcaT-like"/>
</dbReference>
<keyword evidence="2" id="KW-0813">Transport</keyword>
<comment type="caution">
    <text evidence="10">The sequence shown here is derived from an EMBL/GenBank/DDBJ whole genome shotgun (WGS) entry which is preliminary data.</text>
</comment>
<dbReference type="EMBL" id="JBEAAL010000023">
    <property type="protein sequence ID" value="MEQ1408073.1"/>
    <property type="molecule type" value="Genomic_DNA"/>
</dbReference>
<dbReference type="Pfam" id="PF12832">
    <property type="entry name" value="MFS_1_like"/>
    <property type="match status" value="1"/>
</dbReference>
<feature type="transmembrane region" description="Helical" evidence="8">
    <location>
        <begin position="210"/>
        <end position="232"/>
    </location>
</feature>
<evidence type="ECO:0000256" key="7">
    <source>
        <dbReference type="ARBA" id="ARBA00023136"/>
    </source>
</evidence>
<dbReference type="InterPro" id="IPR024989">
    <property type="entry name" value="MFS_assoc_dom"/>
</dbReference>
<dbReference type="SUPFAM" id="SSF103473">
    <property type="entry name" value="MFS general substrate transporter"/>
    <property type="match status" value="1"/>
</dbReference>
<evidence type="ECO:0000256" key="2">
    <source>
        <dbReference type="ARBA" id="ARBA00022448"/>
    </source>
</evidence>
<organism evidence="10 11">
    <name type="scientific">Neorhizobium phenanthreniclasticum</name>
    <dbReference type="NCBI Taxonomy" id="3157917"/>
    <lineage>
        <taxon>Bacteria</taxon>
        <taxon>Pseudomonadati</taxon>
        <taxon>Pseudomonadota</taxon>
        <taxon>Alphaproteobacteria</taxon>
        <taxon>Hyphomicrobiales</taxon>
        <taxon>Rhizobiaceae</taxon>
        <taxon>Rhizobium/Agrobacterium group</taxon>
        <taxon>Neorhizobium</taxon>
    </lineage>
</organism>
<feature type="transmembrane region" description="Helical" evidence="8">
    <location>
        <begin position="105"/>
        <end position="131"/>
    </location>
</feature>
<feature type="transmembrane region" description="Helical" evidence="8">
    <location>
        <begin position="364"/>
        <end position="384"/>
    </location>
</feature>
<evidence type="ECO:0000256" key="3">
    <source>
        <dbReference type="ARBA" id="ARBA00022475"/>
    </source>
</evidence>
<evidence type="ECO:0000256" key="4">
    <source>
        <dbReference type="ARBA" id="ARBA00022519"/>
    </source>
</evidence>
<evidence type="ECO:0000313" key="10">
    <source>
        <dbReference type="EMBL" id="MEQ1408073.1"/>
    </source>
</evidence>
<dbReference type="PANTHER" id="PTHR23522:SF10">
    <property type="entry name" value="3-PHENYLPROPIONIC ACID TRANSPORTER-RELATED"/>
    <property type="match status" value="1"/>
</dbReference>
<protein>
    <submittedName>
        <fullName evidence="10">MFS transporter</fullName>
    </submittedName>
</protein>
<reference evidence="10 11" key="1">
    <citation type="submission" date="2024-05" db="EMBL/GenBank/DDBJ databases">
        <title>Neorhizobium sp. Rsf11, a plant growth promoting and heavy metal resistant PAH-degrader.</title>
        <authorList>
            <person name="Golubev S.N."/>
            <person name="Muratova A.Y."/>
            <person name="Markelova M.I."/>
        </authorList>
    </citation>
    <scope>NUCLEOTIDE SEQUENCE [LARGE SCALE GENOMIC DNA]</scope>
    <source>
        <strain evidence="10 11">Rsf11</strain>
    </source>
</reference>
<keyword evidence="11" id="KW-1185">Reference proteome</keyword>
<dbReference type="Gene3D" id="1.20.1250.20">
    <property type="entry name" value="MFS general substrate transporter like domains"/>
    <property type="match status" value="2"/>
</dbReference>
<keyword evidence="6 8" id="KW-1133">Transmembrane helix</keyword>
<sequence>MIPPHTAPPAPRLFQLRCALAYGAPLGVNGIILPYLPVWLDALAFTEFEIGIILAMQLLLRVLAAPVSGVFADRLSERTLILAWSGALSFLTALAMFFVRDFWSVLLVIGIQAAVFAPYPPIVESIAVTGVRRWGFQYGSMRVWGSIGFVAATLLVGELRGVWGVQAIPSAMVIGFLLTVAVAFAAPRLGRAATRPGTDKALQPSSLGRFDLHVLMIGASVAQASHGMFYTFGTIHWQEIGLSSGSIGVLWSAAVLSEILVLFAAGRIARRLSPWSLMRIGCAVAVVRWTLFPLPLGFWGYMALQVAHAFTFAFVHIGLQHRLVETVREDQETSMQGAYVFYNGVFLALSTLLSGMLYRQFGLTSYVAMSVLALIGLAIIALAAKLQPQRLASGGYTSEPS</sequence>